<feature type="compositionally biased region" description="Basic and acidic residues" evidence="1">
    <location>
        <begin position="26"/>
        <end position="35"/>
    </location>
</feature>
<evidence type="ECO:0000313" key="3">
    <source>
        <dbReference type="Proteomes" id="UP001148838"/>
    </source>
</evidence>
<proteinExistence type="predicted"/>
<reference evidence="2 3" key="1">
    <citation type="journal article" date="2022" name="Allergy">
        <title>Genome assembly and annotation of Periplaneta americana reveal a comprehensive cockroach allergen profile.</title>
        <authorList>
            <person name="Wang L."/>
            <person name="Xiong Q."/>
            <person name="Saelim N."/>
            <person name="Wang L."/>
            <person name="Nong W."/>
            <person name="Wan A.T."/>
            <person name="Shi M."/>
            <person name="Liu X."/>
            <person name="Cao Q."/>
            <person name="Hui J.H.L."/>
            <person name="Sookrung N."/>
            <person name="Leung T.F."/>
            <person name="Tungtrongchitr A."/>
            <person name="Tsui S.K.W."/>
        </authorList>
    </citation>
    <scope>NUCLEOTIDE SEQUENCE [LARGE SCALE GENOMIC DNA]</scope>
    <source>
        <strain evidence="2">PWHHKU_190912</strain>
    </source>
</reference>
<protein>
    <submittedName>
        <fullName evidence="2">Uncharacterized protein</fullName>
    </submittedName>
</protein>
<feature type="compositionally biased region" description="Basic and acidic residues" evidence="1">
    <location>
        <begin position="1"/>
        <end position="17"/>
    </location>
</feature>
<feature type="compositionally biased region" description="Basic residues" evidence="1">
    <location>
        <begin position="36"/>
        <end position="48"/>
    </location>
</feature>
<evidence type="ECO:0000256" key="1">
    <source>
        <dbReference type="SAM" id="MobiDB-lite"/>
    </source>
</evidence>
<feature type="region of interest" description="Disordered" evidence="1">
    <location>
        <begin position="1"/>
        <end position="54"/>
    </location>
</feature>
<sequence length="172" mass="19280">MMLKRSGREKELVESLAEKNLPTKGCTERNGERKKSSGQKKNVSKRAKTAQLLQRGVQKQVGEIGMLLRPAQLNDDDDDDDYDDDEHEHGSSDLISTHFLCDVLQEFNETYYNESVAVPNNCPWKTLTHTASLDPLGNVLDAVNYYAEHYGKIMEVTDELDSTDSSTVAAVK</sequence>
<gene>
    <name evidence="2" type="ORF">ANN_09264</name>
</gene>
<accession>A0ABQ8TND2</accession>
<feature type="compositionally biased region" description="Acidic residues" evidence="1">
    <location>
        <begin position="74"/>
        <end position="86"/>
    </location>
</feature>
<name>A0ABQ8TND2_PERAM</name>
<feature type="region of interest" description="Disordered" evidence="1">
    <location>
        <begin position="68"/>
        <end position="90"/>
    </location>
</feature>
<comment type="caution">
    <text evidence="2">The sequence shown here is derived from an EMBL/GenBank/DDBJ whole genome shotgun (WGS) entry which is preliminary data.</text>
</comment>
<dbReference type="Proteomes" id="UP001148838">
    <property type="component" value="Unassembled WGS sequence"/>
</dbReference>
<dbReference type="EMBL" id="JAJSOF020000005">
    <property type="protein sequence ID" value="KAJ4447260.1"/>
    <property type="molecule type" value="Genomic_DNA"/>
</dbReference>
<keyword evidence="3" id="KW-1185">Reference proteome</keyword>
<organism evidence="2 3">
    <name type="scientific">Periplaneta americana</name>
    <name type="common">American cockroach</name>
    <name type="synonym">Blatta americana</name>
    <dbReference type="NCBI Taxonomy" id="6978"/>
    <lineage>
        <taxon>Eukaryota</taxon>
        <taxon>Metazoa</taxon>
        <taxon>Ecdysozoa</taxon>
        <taxon>Arthropoda</taxon>
        <taxon>Hexapoda</taxon>
        <taxon>Insecta</taxon>
        <taxon>Pterygota</taxon>
        <taxon>Neoptera</taxon>
        <taxon>Polyneoptera</taxon>
        <taxon>Dictyoptera</taxon>
        <taxon>Blattodea</taxon>
        <taxon>Blattoidea</taxon>
        <taxon>Blattidae</taxon>
        <taxon>Blattinae</taxon>
        <taxon>Periplaneta</taxon>
    </lineage>
</organism>
<evidence type="ECO:0000313" key="2">
    <source>
        <dbReference type="EMBL" id="KAJ4447260.1"/>
    </source>
</evidence>